<dbReference type="Pfam" id="PF00497">
    <property type="entry name" value="SBP_bac_3"/>
    <property type="match status" value="1"/>
</dbReference>
<evidence type="ECO:0000256" key="1">
    <source>
        <dbReference type="ARBA" id="ARBA00010333"/>
    </source>
</evidence>
<comment type="similarity">
    <text evidence="1">Belongs to the bacterial solute-binding protein 3 family.</text>
</comment>
<accession>A0ABR7RW99</accession>
<evidence type="ECO:0000256" key="2">
    <source>
        <dbReference type="ARBA" id="ARBA00022729"/>
    </source>
</evidence>
<protein>
    <recommendedName>
        <fullName evidence="3">Solute-binding protein family 3/N-terminal domain-containing protein</fullName>
    </recommendedName>
</protein>
<dbReference type="Gene3D" id="3.40.190.10">
    <property type="entry name" value="Periplasmic binding protein-like II"/>
    <property type="match status" value="2"/>
</dbReference>
<dbReference type="InterPro" id="IPR001638">
    <property type="entry name" value="Solute-binding_3/MltF_N"/>
</dbReference>
<sequence length="249" mass="28112">MLRRRLWLLIVCLLLGGPLQAREWLVVGAAFPQVYEQGENGQFHGLATDVLRLLAAELGDELRFELYPWARAQRMVELGAADILVGPYRTAEREARFAFAAVPFYQDRMVFYARRQASPRWDGDFASLAGQRIAVVRGWAYGTRFEAARAQLQLDTVESVPNGLRMLAAGRIELLASNQRNTRAPLAELGLDGQLVQLQPEFDVQRGYFAFPRDSAHAELRERFDRAFTRVVEQGLLARLAAPLEVEVP</sequence>
<comment type="caution">
    <text evidence="4">The sequence shown here is derived from an EMBL/GenBank/DDBJ whole genome shotgun (WGS) entry which is preliminary data.</text>
</comment>
<name>A0ABR7RW99_AQUAC</name>
<keyword evidence="2" id="KW-0732">Signal</keyword>
<dbReference type="SMART" id="SM00062">
    <property type="entry name" value="PBPb"/>
    <property type="match status" value="1"/>
</dbReference>
<dbReference type="SUPFAM" id="SSF53850">
    <property type="entry name" value="Periplasmic binding protein-like II"/>
    <property type="match status" value="1"/>
</dbReference>
<dbReference type="RefSeq" id="WP_187804115.1">
    <property type="nucleotide sequence ID" value="NZ_LZEU01000001.1"/>
</dbReference>
<dbReference type="PANTHER" id="PTHR35936">
    <property type="entry name" value="MEMBRANE-BOUND LYTIC MUREIN TRANSGLYCOSYLASE F"/>
    <property type="match status" value="1"/>
</dbReference>
<dbReference type="Proteomes" id="UP000744555">
    <property type="component" value="Unassembled WGS sequence"/>
</dbReference>
<reference evidence="4 5" key="1">
    <citation type="submission" date="2016-06" db="EMBL/GenBank/DDBJ databases">
        <authorList>
            <person name="Ramos C."/>
            <person name="Pintado A."/>
            <person name="Crespo-Gomez J.I."/>
        </authorList>
    </citation>
    <scope>NUCLEOTIDE SEQUENCE [LARGE SCALE GENOMIC DNA]</scope>
    <source>
        <strain evidence="4 5">AVO110</strain>
    </source>
</reference>
<organism evidence="4 5">
    <name type="scientific">Aquipseudomonas alcaligenes</name>
    <name type="common">Pseudomonas alcaligenes</name>
    <dbReference type="NCBI Taxonomy" id="43263"/>
    <lineage>
        <taxon>Bacteria</taxon>
        <taxon>Pseudomonadati</taxon>
        <taxon>Pseudomonadota</taxon>
        <taxon>Gammaproteobacteria</taxon>
        <taxon>Pseudomonadales</taxon>
        <taxon>Pseudomonadaceae</taxon>
        <taxon>Aquipseudomonas</taxon>
    </lineage>
</organism>
<dbReference type="PANTHER" id="PTHR35936:SF25">
    <property type="entry name" value="ABC TRANSPORTER SUBSTRATE-BINDING PROTEIN"/>
    <property type="match status" value="1"/>
</dbReference>
<evidence type="ECO:0000259" key="3">
    <source>
        <dbReference type="SMART" id="SM00062"/>
    </source>
</evidence>
<dbReference type="EMBL" id="LZEU01000001">
    <property type="protein sequence ID" value="MBC9248954.1"/>
    <property type="molecule type" value="Genomic_DNA"/>
</dbReference>
<proteinExistence type="inferred from homology"/>
<evidence type="ECO:0000313" key="5">
    <source>
        <dbReference type="Proteomes" id="UP000744555"/>
    </source>
</evidence>
<evidence type="ECO:0000313" key="4">
    <source>
        <dbReference type="EMBL" id="MBC9248954.1"/>
    </source>
</evidence>
<feature type="domain" description="Solute-binding protein family 3/N-terminal" evidence="3">
    <location>
        <begin position="24"/>
        <end position="248"/>
    </location>
</feature>
<keyword evidence="5" id="KW-1185">Reference proteome</keyword>
<gene>
    <name evidence="4" type="ORF">A9179_01570</name>
</gene>